<dbReference type="Pfam" id="PF14214">
    <property type="entry name" value="Helitron_like_N"/>
    <property type="match status" value="1"/>
</dbReference>
<dbReference type="InterPro" id="IPR025476">
    <property type="entry name" value="Helitron_helicase-like"/>
</dbReference>
<evidence type="ECO:0000313" key="3">
    <source>
        <dbReference type="Proteomes" id="UP000499080"/>
    </source>
</evidence>
<dbReference type="AlphaFoldDB" id="A0A4Y2IVW5"/>
<evidence type="ECO:0000313" key="2">
    <source>
        <dbReference type="EMBL" id="GBM81800.1"/>
    </source>
</evidence>
<proteinExistence type="predicted"/>
<comment type="caution">
    <text evidence="2">The sequence shown here is derived from an EMBL/GenBank/DDBJ whole genome shotgun (WGS) entry which is preliminary data.</text>
</comment>
<dbReference type="PANTHER" id="PTHR45786">
    <property type="entry name" value="DNA BINDING PROTEIN-LIKE"/>
    <property type="match status" value="1"/>
</dbReference>
<keyword evidence="3" id="KW-1185">Reference proteome</keyword>
<sequence>MMPSDTHKIIIHADKTPAGKHVRRYNAPTINEVAIVMVGDQFHPRDIVLHRRNDQLINVTETHCCYDALQYKIIFWDGADGYHFNVKMVNPVNDAEIDKKCSAMNFYAYRLMIRRNEDNCILKYRQLLHQYIIDMYVKIETERLLFLRLNQTKLRSEEYIHLRDAVVNEGNTTNVGKLIILISSYIGSPRHMQEYAQDAVAYVRHYGCPDLFITFTCNPAWDEQLLHDLLM</sequence>
<evidence type="ECO:0000259" key="1">
    <source>
        <dbReference type="Pfam" id="PF14214"/>
    </source>
</evidence>
<reference evidence="2 3" key="1">
    <citation type="journal article" date="2019" name="Sci. Rep.">
        <title>Orb-weaving spider Araneus ventricosus genome elucidates the spidroin gene catalogue.</title>
        <authorList>
            <person name="Kono N."/>
            <person name="Nakamura H."/>
            <person name="Ohtoshi R."/>
            <person name="Moran D.A.P."/>
            <person name="Shinohara A."/>
            <person name="Yoshida Y."/>
            <person name="Fujiwara M."/>
            <person name="Mori M."/>
            <person name="Tomita M."/>
            <person name="Arakawa K."/>
        </authorList>
    </citation>
    <scope>NUCLEOTIDE SEQUENCE [LARGE SCALE GENOMIC DNA]</scope>
</reference>
<dbReference type="EMBL" id="BGPR01002969">
    <property type="protein sequence ID" value="GBM81800.1"/>
    <property type="molecule type" value="Genomic_DNA"/>
</dbReference>
<gene>
    <name evidence="2" type="ORF">AVEN_145966_1</name>
</gene>
<dbReference type="PANTHER" id="PTHR45786:SF74">
    <property type="entry name" value="ATP-DEPENDENT DNA HELICASE"/>
    <property type="match status" value="1"/>
</dbReference>
<organism evidence="2 3">
    <name type="scientific">Araneus ventricosus</name>
    <name type="common">Orbweaver spider</name>
    <name type="synonym">Epeira ventricosa</name>
    <dbReference type="NCBI Taxonomy" id="182803"/>
    <lineage>
        <taxon>Eukaryota</taxon>
        <taxon>Metazoa</taxon>
        <taxon>Ecdysozoa</taxon>
        <taxon>Arthropoda</taxon>
        <taxon>Chelicerata</taxon>
        <taxon>Arachnida</taxon>
        <taxon>Araneae</taxon>
        <taxon>Araneomorphae</taxon>
        <taxon>Entelegynae</taxon>
        <taxon>Araneoidea</taxon>
        <taxon>Araneidae</taxon>
        <taxon>Araneus</taxon>
    </lineage>
</organism>
<accession>A0A4Y2IVW5</accession>
<dbReference type="OrthoDB" id="6420069at2759"/>
<name>A0A4Y2IVW5_ARAVE</name>
<dbReference type="Proteomes" id="UP000499080">
    <property type="component" value="Unassembled WGS sequence"/>
</dbReference>
<protein>
    <recommendedName>
        <fullName evidence="1">Helitron helicase-like domain-containing protein</fullName>
    </recommendedName>
</protein>
<feature type="domain" description="Helitron helicase-like" evidence="1">
    <location>
        <begin position="106"/>
        <end position="223"/>
    </location>
</feature>